<dbReference type="GO" id="GO:0005886">
    <property type="term" value="C:plasma membrane"/>
    <property type="evidence" value="ECO:0007669"/>
    <property type="project" value="TreeGrafter"/>
</dbReference>
<keyword evidence="2" id="KW-0812">Transmembrane</keyword>
<name>A0AAD3H3J8_9STRA</name>
<evidence type="ECO:0000256" key="1">
    <source>
        <dbReference type="ARBA" id="ARBA00023002"/>
    </source>
</evidence>
<organism evidence="4 5">
    <name type="scientific">Chaetoceros tenuissimus</name>
    <dbReference type="NCBI Taxonomy" id="426638"/>
    <lineage>
        <taxon>Eukaryota</taxon>
        <taxon>Sar</taxon>
        <taxon>Stramenopiles</taxon>
        <taxon>Ochrophyta</taxon>
        <taxon>Bacillariophyta</taxon>
        <taxon>Coscinodiscophyceae</taxon>
        <taxon>Chaetocerotophycidae</taxon>
        <taxon>Chaetocerotales</taxon>
        <taxon>Chaetocerotaceae</taxon>
        <taxon>Chaetoceros</taxon>
    </lineage>
</organism>
<dbReference type="AlphaFoldDB" id="A0AAD3H3J8"/>
<dbReference type="Pfam" id="PF08022">
    <property type="entry name" value="FAD_binding_8"/>
    <property type="match status" value="1"/>
</dbReference>
<dbReference type="PANTHER" id="PTHR11972">
    <property type="entry name" value="NADPH OXIDASE"/>
    <property type="match status" value="1"/>
</dbReference>
<evidence type="ECO:0000313" key="4">
    <source>
        <dbReference type="EMBL" id="GFH49307.1"/>
    </source>
</evidence>
<dbReference type="Gene3D" id="3.40.50.80">
    <property type="entry name" value="Nucleotide-binding domain of ferredoxin-NADP reductase (FNR) module"/>
    <property type="match status" value="1"/>
</dbReference>
<dbReference type="SUPFAM" id="SSF63380">
    <property type="entry name" value="Riboflavin synthase domain-like"/>
    <property type="match status" value="1"/>
</dbReference>
<dbReference type="InterPro" id="IPR017927">
    <property type="entry name" value="FAD-bd_FR_type"/>
</dbReference>
<gene>
    <name evidence="4" type="ORF">CTEN210_05783</name>
</gene>
<dbReference type="InterPro" id="IPR017938">
    <property type="entry name" value="Riboflavin_synthase-like_b-brl"/>
</dbReference>
<feature type="transmembrane region" description="Helical" evidence="2">
    <location>
        <begin position="318"/>
        <end position="338"/>
    </location>
</feature>
<dbReference type="InterPro" id="IPR050369">
    <property type="entry name" value="RBOH/FRE"/>
</dbReference>
<dbReference type="SUPFAM" id="SSF52343">
    <property type="entry name" value="Ferredoxin reductase-like, C-terminal NADP-linked domain"/>
    <property type="match status" value="1"/>
</dbReference>
<proteinExistence type="predicted"/>
<dbReference type="InterPro" id="IPR013112">
    <property type="entry name" value="FAD-bd_8"/>
</dbReference>
<dbReference type="PROSITE" id="PS51384">
    <property type="entry name" value="FAD_FR"/>
    <property type="match status" value="1"/>
</dbReference>
<feature type="transmembrane region" description="Helical" evidence="2">
    <location>
        <begin position="261"/>
        <end position="280"/>
    </location>
</feature>
<comment type="caution">
    <text evidence="4">The sequence shown here is derived from an EMBL/GenBank/DDBJ whole genome shotgun (WGS) entry which is preliminary data.</text>
</comment>
<dbReference type="Gene3D" id="2.40.30.10">
    <property type="entry name" value="Translation factors"/>
    <property type="match status" value="1"/>
</dbReference>
<evidence type="ECO:0000313" key="5">
    <source>
        <dbReference type="Proteomes" id="UP001054902"/>
    </source>
</evidence>
<dbReference type="InterPro" id="IPR039261">
    <property type="entry name" value="FNR_nucleotide-bd"/>
</dbReference>
<accession>A0AAD3H3J8</accession>
<feature type="transmembrane region" description="Helical" evidence="2">
    <location>
        <begin position="292"/>
        <end position="311"/>
    </location>
</feature>
<keyword evidence="1" id="KW-0560">Oxidoreductase</keyword>
<keyword evidence="2" id="KW-0472">Membrane</keyword>
<protein>
    <recommendedName>
        <fullName evidence="3">FAD-binding FR-type domain-containing protein</fullName>
    </recommendedName>
</protein>
<dbReference type="CDD" id="cd06186">
    <property type="entry name" value="NOX_Duox_like_FAD_NADP"/>
    <property type="match status" value="1"/>
</dbReference>
<dbReference type="EMBL" id="BLLK01000038">
    <property type="protein sequence ID" value="GFH49307.1"/>
    <property type="molecule type" value="Genomic_DNA"/>
</dbReference>
<keyword evidence="2" id="KW-1133">Transmembrane helix</keyword>
<keyword evidence="5" id="KW-1185">Reference proteome</keyword>
<evidence type="ECO:0000256" key="2">
    <source>
        <dbReference type="SAM" id="Phobius"/>
    </source>
</evidence>
<dbReference type="GO" id="GO:0016491">
    <property type="term" value="F:oxidoreductase activity"/>
    <property type="evidence" value="ECO:0007669"/>
    <property type="project" value="UniProtKB-KW"/>
</dbReference>
<sequence length="547" mass="62387">MHTIDVVERKKGGRSQTFKWFGSSILLYAADRATMYLSHRYDSTIKSTTTIDSEEKDGNLIIIKVKKPEMMSFSPGQYVYLKVPKVNNIWHPFSIASAPESDVLSFYIKVYSEKTWSGRLFKMLQRDLDKDHAEASFDQVDLNIPIKVLGPYGTALGDKRNYTHATVIGTGTGFVPCLSALEDHIHSCLLLDRCRYQTHSLRRKRYTNIENSSPTSIGSHSHKKVFVTQAHHVMSILDKIEVAAELINQAVKTKMKINTHVLFMIAPSIGVFVLGLNLSWNHYSFELYKGMGVALMALTVVFQVLFVLSMCMQKEGCMYFRIIDIIFTCLNVVADWYWTSKRLWGNFRQIDTVLYSFIALIMILRLWGKSLRDVSYVKAKDLTTRSGPIIYEKLRFVWSCRSAELVAQVFPDISNLWDDLIQSWGEDEAKKKCEIYIHCTDPDEKKCKNLKEVIQNTNLYKTDCLKSERPDLLGVLEQNTMDILSSDYSRSKTLFAFCGSESIAKELKQAKVMSDLVVSMTGNAEHTTDLVVQTYGSPSAKKKKKTD</sequence>
<feature type="domain" description="FAD-binding FR-type" evidence="3">
    <location>
        <begin position="38"/>
        <end position="158"/>
    </location>
</feature>
<feature type="transmembrane region" description="Helical" evidence="2">
    <location>
        <begin position="350"/>
        <end position="368"/>
    </location>
</feature>
<reference evidence="4 5" key="1">
    <citation type="journal article" date="2021" name="Sci. Rep.">
        <title>The genome of the diatom Chaetoceros tenuissimus carries an ancient integrated fragment of an extant virus.</title>
        <authorList>
            <person name="Hongo Y."/>
            <person name="Kimura K."/>
            <person name="Takaki Y."/>
            <person name="Yoshida Y."/>
            <person name="Baba S."/>
            <person name="Kobayashi G."/>
            <person name="Nagasaki K."/>
            <person name="Hano T."/>
            <person name="Tomaru Y."/>
        </authorList>
    </citation>
    <scope>NUCLEOTIDE SEQUENCE [LARGE SCALE GENOMIC DNA]</scope>
    <source>
        <strain evidence="4 5">NIES-3715</strain>
    </source>
</reference>
<dbReference type="Proteomes" id="UP001054902">
    <property type="component" value="Unassembled WGS sequence"/>
</dbReference>
<evidence type="ECO:0000259" key="3">
    <source>
        <dbReference type="PROSITE" id="PS51384"/>
    </source>
</evidence>